<organism evidence="2 3">
    <name type="scientific">Paraglaciecola mesophila</name>
    <dbReference type="NCBI Taxonomy" id="197222"/>
    <lineage>
        <taxon>Bacteria</taxon>
        <taxon>Pseudomonadati</taxon>
        <taxon>Pseudomonadota</taxon>
        <taxon>Gammaproteobacteria</taxon>
        <taxon>Alteromonadales</taxon>
        <taxon>Alteromonadaceae</taxon>
        <taxon>Paraglaciecola</taxon>
    </lineage>
</organism>
<dbReference type="Pfam" id="PF13673">
    <property type="entry name" value="Acetyltransf_10"/>
    <property type="match status" value="1"/>
</dbReference>
<sequence>MSALYKTQVISFNQLKLNDLYAILKLRQDVFIIEQQSIYRDIDEQDKTSEHICVFHQARLIAYARVRKTKQINAKIERVVCLPEYRGQGIGKGLIEQAIKEIQRDHEITTIMLSAQTDAIDFYLKFGFHPEGNPYDDGGIEHIDMLLAVAQLRGGSKDSHGG</sequence>
<evidence type="ECO:0000259" key="1">
    <source>
        <dbReference type="PROSITE" id="PS51186"/>
    </source>
</evidence>
<evidence type="ECO:0000313" key="2">
    <source>
        <dbReference type="EMBL" id="MEM5496034.1"/>
    </source>
</evidence>
<accession>A0ABU9SRD9</accession>
<dbReference type="InterPro" id="IPR000182">
    <property type="entry name" value="GNAT_dom"/>
</dbReference>
<dbReference type="Proteomes" id="UP001461163">
    <property type="component" value="Unassembled WGS sequence"/>
</dbReference>
<name>A0ABU9SRD9_9ALTE</name>
<dbReference type="CDD" id="cd04301">
    <property type="entry name" value="NAT_SF"/>
    <property type="match status" value="1"/>
</dbReference>
<dbReference type="PROSITE" id="PS51186">
    <property type="entry name" value="GNAT"/>
    <property type="match status" value="1"/>
</dbReference>
<gene>
    <name evidence="2" type="ORF">WNY77_01360</name>
</gene>
<evidence type="ECO:0000313" key="3">
    <source>
        <dbReference type="Proteomes" id="UP001461163"/>
    </source>
</evidence>
<dbReference type="Gene3D" id="3.40.630.30">
    <property type="match status" value="1"/>
</dbReference>
<dbReference type="InterPro" id="IPR039143">
    <property type="entry name" value="GNPNAT1-like"/>
</dbReference>
<dbReference type="SUPFAM" id="SSF55729">
    <property type="entry name" value="Acyl-CoA N-acyltransferases (Nat)"/>
    <property type="match status" value="1"/>
</dbReference>
<keyword evidence="2" id="KW-0012">Acyltransferase</keyword>
<dbReference type="InterPro" id="IPR016181">
    <property type="entry name" value="Acyl_CoA_acyltransferase"/>
</dbReference>
<feature type="domain" description="N-acetyltransferase" evidence="1">
    <location>
        <begin position="10"/>
        <end position="150"/>
    </location>
</feature>
<comment type="caution">
    <text evidence="2">The sequence shown here is derived from an EMBL/GenBank/DDBJ whole genome shotgun (WGS) entry which is preliminary data.</text>
</comment>
<keyword evidence="3" id="KW-1185">Reference proteome</keyword>
<dbReference type="GO" id="GO:0016746">
    <property type="term" value="F:acyltransferase activity"/>
    <property type="evidence" value="ECO:0007669"/>
    <property type="project" value="UniProtKB-KW"/>
</dbReference>
<dbReference type="EC" id="2.3.1.-" evidence="2"/>
<dbReference type="PANTHER" id="PTHR13355">
    <property type="entry name" value="GLUCOSAMINE 6-PHOSPHATE N-ACETYLTRANSFERASE"/>
    <property type="match status" value="1"/>
</dbReference>
<reference evidence="2 3" key="1">
    <citation type="submission" date="2024-03" db="EMBL/GenBank/DDBJ databases">
        <title>Community enrichment and isolation of bacterial strains for fucoidan degradation.</title>
        <authorList>
            <person name="Sichert A."/>
        </authorList>
    </citation>
    <scope>NUCLEOTIDE SEQUENCE [LARGE SCALE GENOMIC DNA]</scope>
    <source>
        <strain evidence="2 3">AS12</strain>
    </source>
</reference>
<dbReference type="EMBL" id="JBBMQS010000001">
    <property type="protein sequence ID" value="MEM5496034.1"/>
    <property type="molecule type" value="Genomic_DNA"/>
</dbReference>
<proteinExistence type="predicted"/>
<protein>
    <submittedName>
        <fullName evidence="2">GNAT family N-acetyltransferase</fullName>
        <ecNumber evidence="2">2.3.1.-</ecNumber>
    </submittedName>
</protein>
<dbReference type="RefSeq" id="WP_342880631.1">
    <property type="nucleotide sequence ID" value="NZ_JBBMQS010000001.1"/>
</dbReference>
<keyword evidence="2" id="KW-0808">Transferase</keyword>